<dbReference type="SUPFAM" id="SSF51735">
    <property type="entry name" value="NAD(P)-binding Rossmann-fold domains"/>
    <property type="match status" value="1"/>
</dbReference>
<dbReference type="PRINTS" id="PR00081">
    <property type="entry name" value="GDHRDH"/>
</dbReference>
<dbReference type="Gene3D" id="3.40.50.720">
    <property type="entry name" value="NAD(P)-binding Rossmann-like Domain"/>
    <property type="match status" value="1"/>
</dbReference>
<evidence type="ECO:0000313" key="3">
    <source>
        <dbReference type="EMBL" id="MBD2864894.1"/>
    </source>
</evidence>
<dbReference type="InterPro" id="IPR036291">
    <property type="entry name" value="NAD(P)-bd_dom_sf"/>
</dbReference>
<accession>A0A927CCF5</accession>
<reference evidence="3" key="1">
    <citation type="submission" date="2020-09" db="EMBL/GenBank/DDBJ databases">
        <title>A novel bacterium of genus Paenibacillus, isolated from South China Sea.</title>
        <authorList>
            <person name="Huang H."/>
            <person name="Mo K."/>
            <person name="Hu Y."/>
        </authorList>
    </citation>
    <scope>NUCLEOTIDE SEQUENCE</scope>
    <source>
        <strain evidence="3">IB182363</strain>
    </source>
</reference>
<evidence type="ECO:0000256" key="2">
    <source>
        <dbReference type="ARBA" id="ARBA00023002"/>
    </source>
</evidence>
<dbReference type="PRINTS" id="PR00080">
    <property type="entry name" value="SDRFAMILY"/>
</dbReference>
<keyword evidence="2" id="KW-0560">Oxidoreductase</keyword>
<gene>
    <name evidence="3" type="ORF">IDH45_23225</name>
</gene>
<dbReference type="InterPro" id="IPR002347">
    <property type="entry name" value="SDR_fam"/>
</dbReference>
<comment type="caution">
    <text evidence="3">The sequence shown here is derived from an EMBL/GenBank/DDBJ whole genome shotgun (WGS) entry which is preliminary data.</text>
</comment>
<comment type="similarity">
    <text evidence="1">Belongs to the short-chain dehydrogenases/reductases (SDR) family.</text>
</comment>
<protein>
    <submittedName>
        <fullName evidence="3">SDR family oxidoreductase</fullName>
    </submittedName>
</protein>
<evidence type="ECO:0000313" key="4">
    <source>
        <dbReference type="Proteomes" id="UP000639396"/>
    </source>
</evidence>
<evidence type="ECO:0000256" key="1">
    <source>
        <dbReference type="ARBA" id="ARBA00006484"/>
    </source>
</evidence>
<dbReference type="FunFam" id="3.40.50.720:FF:000084">
    <property type="entry name" value="Short-chain dehydrogenase reductase"/>
    <property type="match status" value="1"/>
</dbReference>
<dbReference type="EMBL" id="JACXJA010000035">
    <property type="protein sequence ID" value="MBD2864894.1"/>
    <property type="molecule type" value="Genomic_DNA"/>
</dbReference>
<dbReference type="Proteomes" id="UP000639396">
    <property type="component" value="Unassembled WGS sequence"/>
</dbReference>
<dbReference type="Pfam" id="PF13561">
    <property type="entry name" value="adh_short_C2"/>
    <property type="match status" value="1"/>
</dbReference>
<dbReference type="GO" id="GO:0016616">
    <property type="term" value="F:oxidoreductase activity, acting on the CH-OH group of donors, NAD or NADP as acceptor"/>
    <property type="evidence" value="ECO:0007669"/>
    <property type="project" value="TreeGrafter"/>
</dbReference>
<keyword evidence="4" id="KW-1185">Reference proteome</keyword>
<dbReference type="AlphaFoldDB" id="A0A927CCF5"/>
<name>A0A927CCF5_9BACL</name>
<sequence>MNTVANIMEAFSLLGKVAVVTGGAGKYGRQIVKALAEAGASTWLTSSRQDQLELLEREFHETGHAVKAVYMDLSDESSIHAAKDRIVQEEGQVDVLVNNAVARPMKNGWEEESFKFAESMKVNATGLFIATRAFGNRMAERQSGSIINIGSMYGMVGPDTTLYEGLGTKVNPDYFFHKAGMINFTRYVASHYGPEGVRCNCVSPGGYWTKMTPDIFTERYKKRTLLGRMAGDTDLMGAIVFLASEASSYITGANLPVDGGYTAK</sequence>
<proteinExistence type="inferred from homology"/>
<organism evidence="3 4">
    <name type="scientific">Paenibacillus oceani</name>
    <dbReference type="NCBI Taxonomy" id="2772510"/>
    <lineage>
        <taxon>Bacteria</taxon>
        <taxon>Bacillati</taxon>
        <taxon>Bacillota</taxon>
        <taxon>Bacilli</taxon>
        <taxon>Bacillales</taxon>
        <taxon>Paenibacillaceae</taxon>
        <taxon>Paenibacillus</taxon>
    </lineage>
</organism>
<dbReference type="PANTHER" id="PTHR42760">
    <property type="entry name" value="SHORT-CHAIN DEHYDROGENASES/REDUCTASES FAMILY MEMBER"/>
    <property type="match status" value="1"/>
</dbReference>
<dbReference type="GO" id="GO:0008206">
    <property type="term" value="P:bile acid metabolic process"/>
    <property type="evidence" value="ECO:0007669"/>
    <property type="project" value="UniProtKB-ARBA"/>
</dbReference>